<feature type="region of interest" description="Disordered" evidence="1">
    <location>
        <begin position="247"/>
        <end position="294"/>
    </location>
</feature>
<comment type="caution">
    <text evidence="2">The sequence shown here is derived from an EMBL/GenBank/DDBJ whole genome shotgun (WGS) entry which is preliminary data.</text>
</comment>
<feature type="compositionally biased region" description="Acidic residues" evidence="1">
    <location>
        <begin position="262"/>
        <end position="273"/>
    </location>
</feature>
<protein>
    <submittedName>
        <fullName evidence="2">DUF3027 domain-containing protein</fullName>
    </submittedName>
</protein>
<dbReference type="Proteomes" id="UP000320011">
    <property type="component" value="Unassembled WGS sequence"/>
</dbReference>
<feature type="compositionally biased region" description="Acidic residues" evidence="1">
    <location>
        <begin position="285"/>
        <end position="294"/>
    </location>
</feature>
<dbReference type="AlphaFoldDB" id="A0A558D964"/>
<dbReference type="InterPro" id="IPR021391">
    <property type="entry name" value="DUF3027"/>
</dbReference>
<reference evidence="2 3" key="1">
    <citation type="submission" date="2019-07" db="EMBL/GenBank/DDBJ databases">
        <authorList>
            <person name="Duangmal K."/>
            <person name="Teo W.F.A."/>
        </authorList>
    </citation>
    <scope>NUCLEOTIDE SEQUENCE [LARGE SCALE GENOMIC DNA]</scope>
    <source>
        <strain evidence="2 3">TBRC 6029</strain>
    </source>
</reference>
<evidence type="ECO:0000313" key="2">
    <source>
        <dbReference type="EMBL" id="TVT57559.1"/>
    </source>
</evidence>
<evidence type="ECO:0000313" key="3">
    <source>
        <dbReference type="Proteomes" id="UP000320011"/>
    </source>
</evidence>
<sequence length="294" mass="30615">MTLLLTLDDGSVQRALADAVELAREAAVEEAGAEQVGAHAGVHREDAVSASHLFEAAVPGYQGWHWSVTVAAAGPDAPVTVSEVVLMPGPDALTAPKWVPWEHRVRPGDLGVGDIFPTDAEDPRLVPAYLQSDDPAVEEVAHEAGLGRVHVLSRLGRTEAATRWRNGEFGPRSDMARSAPEACGTCGFYLPLAGSLRAAFGVCGNEISPADGRVVNVEYGCGAHSEIEVELTSSVPVAELVYDDSLLDTEPLDNEPSAAETPDGEASDGEAAEAGETVEATAQDEVADGDGSAE</sequence>
<gene>
    <name evidence="2" type="ORF">FNH05_07345</name>
</gene>
<dbReference type="EMBL" id="VJWX01000044">
    <property type="protein sequence ID" value="TVT57559.1"/>
    <property type="molecule type" value="Genomic_DNA"/>
</dbReference>
<proteinExistence type="predicted"/>
<dbReference type="Pfam" id="PF11228">
    <property type="entry name" value="DUF3027"/>
    <property type="match status" value="1"/>
</dbReference>
<name>A0A558D964_9PSEU</name>
<keyword evidence="3" id="KW-1185">Reference proteome</keyword>
<organism evidence="2 3">
    <name type="scientific">Amycolatopsis rhizosphaerae</name>
    <dbReference type="NCBI Taxonomy" id="2053003"/>
    <lineage>
        <taxon>Bacteria</taxon>
        <taxon>Bacillati</taxon>
        <taxon>Actinomycetota</taxon>
        <taxon>Actinomycetes</taxon>
        <taxon>Pseudonocardiales</taxon>
        <taxon>Pseudonocardiaceae</taxon>
        <taxon>Amycolatopsis</taxon>
    </lineage>
</organism>
<reference evidence="2 3" key="2">
    <citation type="submission" date="2019-08" db="EMBL/GenBank/DDBJ databases">
        <title>Amycolatopsis acidicola sp. nov., isolated from peat swamp forest soil.</title>
        <authorList>
            <person name="Srisuk N."/>
        </authorList>
    </citation>
    <scope>NUCLEOTIDE SEQUENCE [LARGE SCALE GENOMIC DNA]</scope>
    <source>
        <strain evidence="2 3">TBRC 6029</strain>
    </source>
</reference>
<evidence type="ECO:0000256" key="1">
    <source>
        <dbReference type="SAM" id="MobiDB-lite"/>
    </source>
</evidence>
<dbReference type="RefSeq" id="WP_144586566.1">
    <property type="nucleotide sequence ID" value="NZ_VJWX01000044.1"/>
</dbReference>
<dbReference type="OrthoDB" id="3210158at2"/>
<accession>A0A558D964</accession>